<feature type="transmembrane region" description="Helical" evidence="1">
    <location>
        <begin position="324"/>
        <end position="346"/>
    </location>
</feature>
<organism evidence="2 3">
    <name type="scientific">Bifidobacterium reuteri</name>
    <dbReference type="NCBI Taxonomy" id="983706"/>
    <lineage>
        <taxon>Bacteria</taxon>
        <taxon>Bacillati</taxon>
        <taxon>Actinomycetota</taxon>
        <taxon>Actinomycetes</taxon>
        <taxon>Bifidobacteriales</taxon>
        <taxon>Bifidobacteriaceae</taxon>
        <taxon>Bifidobacterium</taxon>
    </lineage>
</organism>
<feature type="transmembrane region" description="Helical" evidence="1">
    <location>
        <begin position="213"/>
        <end position="231"/>
    </location>
</feature>
<dbReference type="EMBL" id="RZUG01000014">
    <property type="protein sequence ID" value="KAA8824913.1"/>
    <property type="molecule type" value="Genomic_DNA"/>
</dbReference>
<feature type="transmembrane region" description="Helical" evidence="1">
    <location>
        <begin position="172"/>
        <end position="193"/>
    </location>
</feature>
<proteinExistence type="predicted"/>
<feature type="transmembrane region" description="Helical" evidence="1">
    <location>
        <begin position="243"/>
        <end position="264"/>
    </location>
</feature>
<dbReference type="Proteomes" id="UP000326251">
    <property type="component" value="Unassembled WGS sequence"/>
</dbReference>
<evidence type="ECO:0000313" key="2">
    <source>
        <dbReference type="EMBL" id="KAA8824913.1"/>
    </source>
</evidence>
<feature type="transmembrane region" description="Helical" evidence="1">
    <location>
        <begin position="148"/>
        <end position="165"/>
    </location>
</feature>
<feature type="transmembrane region" description="Helical" evidence="1">
    <location>
        <begin position="55"/>
        <end position="75"/>
    </location>
</feature>
<keyword evidence="1" id="KW-0812">Transmembrane</keyword>
<evidence type="ECO:0008006" key="4">
    <source>
        <dbReference type="Google" id="ProtNLM"/>
    </source>
</evidence>
<reference evidence="2 3" key="1">
    <citation type="journal article" date="2019" name="Syst. Appl. Microbiol.">
        <title>Characterization of Bifidobacterium species in feaces of the Egyptian fruit bat: Description of B. vespertilionis sp. nov. and B. rousetti sp. nov.</title>
        <authorList>
            <person name="Modesto M."/>
            <person name="Satti M."/>
            <person name="Watanabe K."/>
            <person name="Puglisi E."/>
            <person name="Morelli L."/>
            <person name="Huang C.-H."/>
            <person name="Liou J.-S."/>
            <person name="Miyashita M."/>
            <person name="Tamura T."/>
            <person name="Saito S."/>
            <person name="Mori K."/>
            <person name="Huang L."/>
            <person name="Sciavilla P."/>
            <person name="Sandri C."/>
            <person name="Spiezio C."/>
            <person name="Vitali F."/>
            <person name="Cavalieri D."/>
            <person name="Perpetuini G."/>
            <person name="Tofalo R."/>
            <person name="Bonetti A."/>
            <person name="Arita M."/>
            <person name="Mattarelli P."/>
        </authorList>
    </citation>
    <scope>NUCLEOTIDE SEQUENCE [LARGE SCALE GENOMIC DNA]</scope>
    <source>
        <strain evidence="2 3">RST19</strain>
    </source>
</reference>
<keyword evidence="1" id="KW-1133">Transmembrane helix</keyword>
<dbReference type="AlphaFoldDB" id="A0A5J5E7R6"/>
<feature type="transmembrane region" description="Helical" evidence="1">
    <location>
        <begin position="358"/>
        <end position="377"/>
    </location>
</feature>
<keyword evidence="1" id="KW-0472">Membrane</keyword>
<name>A0A5J5E7R6_9BIFI</name>
<dbReference type="RefSeq" id="WP_150335736.1">
    <property type="nucleotide sequence ID" value="NZ_RZUG01000014.1"/>
</dbReference>
<sequence length="428" mass="48097">MARGAHSASAKADQPTNLITRLIDRPGDLAQESEPIEQEEREIRLAQLGEHNKNLLLLLVFPVMLVAKMMVMNFLPAKYFFDNNRILSMVNGTAGDQAWTGSYQVATDMFKRINVLDFTTMNQWTLLLGLIFSILVFVMILGADAPDLLQSVFILATVGLLNIYIFNIGKDIIQFAFFFAVYIILMLPIKSSLVKVILSAAVLYYESTFFREYYVLIAALAIGVYAILLFFRSRNQLGLGSLGWIILLMFLMVFAMMIVSSLVMPEEYNMIMGLRSGYVDSFGTGDNGGIMATAIRNYIPGESLPIFMVNYVINLVRMLVPVELVLRGAAYLPFFVFQLMVTAYLVNLLRQINQVHDAKLFIALCVFIGYVLASGIFEPDFGSWTRHESATFPLLLILIMNPLQRVPLTREERLLQRGQGGVPAKEEA</sequence>
<evidence type="ECO:0000313" key="3">
    <source>
        <dbReference type="Proteomes" id="UP000326251"/>
    </source>
</evidence>
<evidence type="ECO:0000256" key="1">
    <source>
        <dbReference type="SAM" id="Phobius"/>
    </source>
</evidence>
<accession>A0A5J5E7R6</accession>
<protein>
    <recommendedName>
        <fullName evidence="4">EpsG family protein</fullName>
    </recommendedName>
</protein>
<feature type="transmembrane region" description="Helical" evidence="1">
    <location>
        <begin position="124"/>
        <end position="142"/>
    </location>
</feature>
<gene>
    <name evidence="2" type="ORF">EMO92_07745</name>
</gene>
<comment type="caution">
    <text evidence="2">The sequence shown here is derived from an EMBL/GenBank/DDBJ whole genome shotgun (WGS) entry which is preliminary data.</text>
</comment>